<dbReference type="EMBL" id="JAXIOK010000021">
    <property type="protein sequence ID" value="KAK4745877.1"/>
    <property type="molecule type" value="Genomic_DNA"/>
</dbReference>
<keyword evidence="2" id="KW-1185">Reference proteome</keyword>
<protein>
    <submittedName>
        <fullName evidence="1">Uncharacterized protein</fullName>
    </submittedName>
</protein>
<evidence type="ECO:0000313" key="2">
    <source>
        <dbReference type="Proteomes" id="UP001345219"/>
    </source>
</evidence>
<gene>
    <name evidence="1" type="ORF">SAY87_012189</name>
</gene>
<proteinExistence type="predicted"/>
<dbReference type="Proteomes" id="UP001345219">
    <property type="component" value="Chromosome 10"/>
</dbReference>
<accession>A0AAN7GT14</accession>
<dbReference type="AlphaFoldDB" id="A0AAN7GT14"/>
<name>A0AAN7GT14_9MYRT</name>
<comment type="caution">
    <text evidence="1">The sequence shown here is derived from an EMBL/GenBank/DDBJ whole genome shotgun (WGS) entry which is preliminary data.</text>
</comment>
<sequence>MKQKIVITVPVKEQKSFFSCFNFLCDGAGGSKAFQIAAGFSGVDRAAYVGNSRDKIEVAGDGVDAVKLTTKLQKKVGFAALESVTEVK</sequence>
<dbReference type="PANTHER" id="PTHR46371">
    <property type="entry name" value="OS04G0464100 PROTEIN"/>
    <property type="match status" value="1"/>
</dbReference>
<evidence type="ECO:0000313" key="1">
    <source>
        <dbReference type="EMBL" id="KAK4745877.1"/>
    </source>
</evidence>
<dbReference type="Gene3D" id="3.30.70.100">
    <property type="match status" value="1"/>
</dbReference>
<dbReference type="InterPro" id="IPR044296">
    <property type="entry name" value="HIPP46"/>
</dbReference>
<organism evidence="1 2">
    <name type="scientific">Trapa incisa</name>
    <dbReference type="NCBI Taxonomy" id="236973"/>
    <lineage>
        <taxon>Eukaryota</taxon>
        <taxon>Viridiplantae</taxon>
        <taxon>Streptophyta</taxon>
        <taxon>Embryophyta</taxon>
        <taxon>Tracheophyta</taxon>
        <taxon>Spermatophyta</taxon>
        <taxon>Magnoliopsida</taxon>
        <taxon>eudicotyledons</taxon>
        <taxon>Gunneridae</taxon>
        <taxon>Pentapetalae</taxon>
        <taxon>rosids</taxon>
        <taxon>malvids</taxon>
        <taxon>Myrtales</taxon>
        <taxon>Lythraceae</taxon>
        <taxon>Trapa</taxon>
    </lineage>
</organism>
<reference evidence="1 2" key="1">
    <citation type="journal article" date="2023" name="Hortic Res">
        <title>Pangenome of water caltrop reveals structural variations and asymmetric subgenome divergence after allopolyploidization.</title>
        <authorList>
            <person name="Zhang X."/>
            <person name="Chen Y."/>
            <person name="Wang L."/>
            <person name="Yuan Y."/>
            <person name="Fang M."/>
            <person name="Shi L."/>
            <person name="Lu R."/>
            <person name="Comes H.P."/>
            <person name="Ma Y."/>
            <person name="Chen Y."/>
            <person name="Huang G."/>
            <person name="Zhou Y."/>
            <person name="Zheng Z."/>
            <person name="Qiu Y."/>
        </authorList>
    </citation>
    <scope>NUCLEOTIDE SEQUENCE [LARGE SCALE GENOMIC DNA]</scope>
    <source>
        <tissue evidence="1">Roots</tissue>
    </source>
</reference>